<keyword evidence="1 4" id="KW-0973">c-di-GMP</keyword>
<dbReference type="Gene3D" id="2.40.10.220">
    <property type="entry name" value="predicted glycosyltransferase like domains"/>
    <property type="match status" value="1"/>
</dbReference>
<name>A0A840RKN1_9NEIS</name>
<accession>A0A840RKN1</accession>
<comment type="function">
    <text evidence="4">Acts as a flagellar brake, regulating swimming and swarming in a bis-(3'-5') cyclic diguanylic acid (c-di-GMP)-dependent manner. Binds 1 c-di-GMP dimer per subunit. Increasing levels of c-di-GMP lead to decreased motility.</text>
</comment>
<keyword evidence="8" id="KW-0969">Cilium</keyword>
<keyword evidence="8" id="KW-0966">Cell projection</keyword>
<dbReference type="Proteomes" id="UP000543030">
    <property type="component" value="Unassembled WGS sequence"/>
</dbReference>
<evidence type="ECO:0000256" key="3">
    <source>
        <dbReference type="ARBA" id="ARBA00023143"/>
    </source>
</evidence>
<keyword evidence="3 4" id="KW-0975">Bacterial flagellum</keyword>
<reference evidence="8 9" key="1">
    <citation type="submission" date="2020-08" db="EMBL/GenBank/DDBJ databases">
        <title>Genomic Encyclopedia of Type Strains, Phase IV (KMG-IV): sequencing the most valuable type-strain genomes for metagenomic binning, comparative biology and taxonomic classification.</title>
        <authorList>
            <person name="Goeker M."/>
        </authorList>
    </citation>
    <scope>NUCLEOTIDE SEQUENCE [LARGE SCALE GENOMIC DNA]</scope>
    <source>
        <strain evidence="8 9">DSM 18233</strain>
    </source>
</reference>
<keyword evidence="5" id="KW-0175">Coiled coil</keyword>
<feature type="domain" description="Type III secretion system flagellar brake protein YcgR PilZN" evidence="7">
    <location>
        <begin position="23"/>
        <end position="128"/>
    </location>
</feature>
<comment type="caution">
    <text evidence="8">The sequence shown here is derived from an EMBL/GenBank/DDBJ whole genome shotgun (WGS) entry which is preliminary data.</text>
</comment>
<dbReference type="RefSeq" id="WP_184102447.1">
    <property type="nucleotide sequence ID" value="NZ_JACHHN010000008.1"/>
</dbReference>
<dbReference type="InterPro" id="IPR009926">
    <property type="entry name" value="T3SS_YcgR_PilZN"/>
</dbReference>
<gene>
    <name evidence="4" type="primary">ycgR</name>
    <name evidence="8" type="ORF">HNQ50_003536</name>
</gene>
<dbReference type="AlphaFoldDB" id="A0A840RKN1"/>
<comment type="subunit">
    <text evidence="4">Monomer. Interacts with the flagellar basal bodies.</text>
</comment>
<comment type="similarity">
    <text evidence="4">Belongs to the YcgR family.</text>
</comment>
<organism evidence="8 9">
    <name type="scientific">Silvimonas terrae</name>
    <dbReference type="NCBI Taxonomy" id="300266"/>
    <lineage>
        <taxon>Bacteria</taxon>
        <taxon>Pseudomonadati</taxon>
        <taxon>Pseudomonadota</taxon>
        <taxon>Betaproteobacteria</taxon>
        <taxon>Neisseriales</taxon>
        <taxon>Chitinibacteraceae</taxon>
        <taxon>Silvimonas</taxon>
    </lineage>
</organism>
<dbReference type="GO" id="GO:0071945">
    <property type="term" value="P:regulation of bacterial-type flagellum-dependent cell motility by regulation of motor speed"/>
    <property type="evidence" value="ECO:0007669"/>
    <property type="project" value="UniProtKB-UniRule"/>
</dbReference>
<evidence type="ECO:0000256" key="5">
    <source>
        <dbReference type="SAM" id="Coils"/>
    </source>
</evidence>
<evidence type="ECO:0000259" key="6">
    <source>
        <dbReference type="Pfam" id="PF07238"/>
    </source>
</evidence>
<dbReference type="InterPro" id="IPR012349">
    <property type="entry name" value="Split_barrel_FMN-bd"/>
</dbReference>
<dbReference type="GO" id="GO:0035438">
    <property type="term" value="F:cyclic-di-GMP binding"/>
    <property type="evidence" value="ECO:0007669"/>
    <property type="project" value="UniProtKB-UniRule"/>
</dbReference>
<evidence type="ECO:0000313" key="9">
    <source>
        <dbReference type="Proteomes" id="UP000543030"/>
    </source>
</evidence>
<protein>
    <recommendedName>
        <fullName evidence="4">Flagellar brake protein YcgR</fullName>
    </recommendedName>
    <alternativeName>
        <fullName evidence="4">Cyclic di-GMP binding protein YcgR</fullName>
    </alternativeName>
</protein>
<dbReference type="EMBL" id="JACHHN010000008">
    <property type="protein sequence ID" value="MBB5192782.1"/>
    <property type="molecule type" value="Genomic_DNA"/>
</dbReference>
<feature type="domain" description="PilZ" evidence="6">
    <location>
        <begin position="131"/>
        <end position="245"/>
    </location>
</feature>
<feature type="coiled-coil region" evidence="5">
    <location>
        <begin position="229"/>
        <end position="256"/>
    </location>
</feature>
<evidence type="ECO:0000256" key="1">
    <source>
        <dbReference type="ARBA" id="ARBA00022636"/>
    </source>
</evidence>
<evidence type="ECO:0000256" key="2">
    <source>
        <dbReference type="ARBA" id="ARBA00022741"/>
    </source>
</evidence>
<evidence type="ECO:0000313" key="8">
    <source>
        <dbReference type="EMBL" id="MBB5192782.1"/>
    </source>
</evidence>
<dbReference type="GO" id="GO:0071973">
    <property type="term" value="P:bacterial-type flagellum-dependent cell motility"/>
    <property type="evidence" value="ECO:0007669"/>
    <property type="project" value="UniProtKB-UniRule"/>
</dbReference>
<proteinExistence type="inferred from homology"/>
<dbReference type="HAMAP" id="MF_01457">
    <property type="entry name" value="YcgR"/>
    <property type="match status" value="1"/>
</dbReference>
<keyword evidence="8" id="KW-0282">Flagellum</keyword>
<dbReference type="SUPFAM" id="SSF141371">
    <property type="entry name" value="PilZ domain-like"/>
    <property type="match status" value="1"/>
</dbReference>
<dbReference type="Gene3D" id="2.30.110.10">
    <property type="entry name" value="Electron Transport, Fmn-binding Protein, Chain A"/>
    <property type="match status" value="1"/>
</dbReference>
<comment type="subcellular location">
    <subcellularLocation>
        <location evidence="4">Bacterial flagellum basal body</location>
    </subcellularLocation>
</comment>
<dbReference type="InterPro" id="IPR023787">
    <property type="entry name" value="T3SS_YcgR"/>
</dbReference>
<dbReference type="Pfam" id="PF07238">
    <property type="entry name" value="PilZ"/>
    <property type="match status" value="1"/>
</dbReference>
<dbReference type="InterPro" id="IPR009875">
    <property type="entry name" value="PilZ_domain"/>
</dbReference>
<dbReference type="GO" id="GO:0009425">
    <property type="term" value="C:bacterial-type flagellum basal body"/>
    <property type="evidence" value="ECO:0007669"/>
    <property type="project" value="UniProtKB-SubCell"/>
</dbReference>
<keyword evidence="9" id="KW-1185">Reference proteome</keyword>
<dbReference type="Pfam" id="PF07317">
    <property type="entry name" value="PilZN"/>
    <property type="match status" value="1"/>
</dbReference>
<keyword evidence="2 4" id="KW-0547">Nucleotide-binding</keyword>
<sequence length="256" mass="28660">MSEPENTQERQAPITDGEDVAQYLLTNPLEIGAILRQLVQRGDFVTVYFSHGQKLMLSRILAVDVPKREIVLDVGGHEPTNEALSQSDRNVVVALPDGVKIQFVIGRPKLIKFEGSPAFTVPFPSDLIKLQRREFFRIETPLVRPWLCSTTLADRQRATLEIHDISLGGVGLWASPAQAAQLQAGEQLAKTELELGQWGTMPVALEVRSRRVMTNRTGQEVHHIGCRFLNLTRQAEATLQKLLAQLERERKSLVGR</sequence>
<evidence type="ECO:0000256" key="4">
    <source>
        <dbReference type="HAMAP-Rule" id="MF_01457"/>
    </source>
</evidence>
<evidence type="ECO:0000259" key="7">
    <source>
        <dbReference type="Pfam" id="PF07317"/>
    </source>
</evidence>